<protein>
    <recommendedName>
        <fullName evidence="1">DNA-directed RNA polymerase</fullName>
        <ecNumber evidence="1">2.7.7.6</ecNumber>
    </recommendedName>
</protein>
<evidence type="ECO:0000313" key="8">
    <source>
        <dbReference type="EMBL" id="QBK90809.1"/>
    </source>
</evidence>
<dbReference type="SUPFAM" id="SSF64484">
    <property type="entry name" value="beta and beta-prime subunits of DNA dependent RNA-polymerase"/>
    <property type="match status" value="1"/>
</dbReference>
<dbReference type="Pfam" id="PF04998">
    <property type="entry name" value="RNA_pol_Rpb1_5"/>
    <property type="match status" value="1"/>
</dbReference>
<dbReference type="GO" id="GO:0003677">
    <property type="term" value="F:DNA binding"/>
    <property type="evidence" value="ECO:0007669"/>
    <property type="project" value="InterPro"/>
</dbReference>
<dbReference type="InterPro" id="IPR007081">
    <property type="entry name" value="RNA_pol_Rpb1_5"/>
</dbReference>
<evidence type="ECO:0000256" key="5">
    <source>
        <dbReference type="ARBA" id="ARBA00023163"/>
    </source>
</evidence>
<dbReference type="PANTHER" id="PTHR19376:SF54">
    <property type="entry name" value="DNA-DIRECTED RNA POLYMERASE SUBUNIT BETA"/>
    <property type="match status" value="1"/>
</dbReference>
<comment type="catalytic activity">
    <reaction evidence="6">
        <text>RNA(n) + a ribonucleoside 5'-triphosphate = RNA(n+1) + diphosphate</text>
        <dbReference type="Rhea" id="RHEA:21248"/>
        <dbReference type="Rhea" id="RHEA-COMP:14527"/>
        <dbReference type="Rhea" id="RHEA-COMP:17342"/>
        <dbReference type="ChEBI" id="CHEBI:33019"/>
        <dbReference type="ChEBI" id="CHEBI:61557"/>
        <dbReference type="ChEBI" id="CHEBI:140395"/>
        <dbReference type="EC" id="2.7.7.6"/>
    </reaction>
</comment>
<evidence type="ECO:0000256" key="3">
    <source>
        <dbReference type="ARBA" id="ARBA00022679"/>
    </source>
</evidence>
<gene>
    <name evidence="8" type="ORF">LCPAC201_01100</name>
</gene>
<feature type="domain" description="RNA polymerase Rpb1" evidence="7">
    <location>
        <begin position="100"/>
        <end position="654"/>
    </location>
</feature>
<dbReference type="GO" id="GO:0006351">
    <property type="term" value="P:DNA-templated transcription"/>
    <property type="evidence" value="ECO:0007669"/>
    <property type="project" value="InterPro"/>
</dbReference>
<accession>A0A481Z6P7</accession>
<keyword evidence="3" id="KW-0808">Transferase</keyword>
<sequence length="881" mass="99070">MGDESISLEPKLENKPRKLTHDEIEYIVSVIPLVNKLFPEVAKKIQDRPWYFFPKIEEKIREGFQDRLRYLLGETTLSHGGLVPGTKYGHGIQQMRNEIIRQYRDSQIMPGESVGILAAGAFGEIMTQSTLNTFHSIGKNSNTTTGIRGFKELINVSKFRSNPSSTVHFTNKSLDLRGVLKLRDDIIYTTVMSLKIDYSLEDHQSLFDGGLPYWYSLYLHLYNENHPTRKVSNVVNNSDWFLRLTLDTAAMYSKGISMSELCQEIERTKMNTNHSPPSVFCVPSPFNLGIIDIYPINENIPAPESQMSIRERNLSFVSISVKNNLDKISLRGIKGIAGLEPAYFSIMLIIEGEKYVGDVLISEENGKIIVRKKWKLTLSQQIFKLLGLDISHIERLIKIVGGEIVERGEIEGATIPIWILMPNSEENKPQDKPLGKITEIGRKLKASHNRIIFADLVKSITNQSLGTNDKWIITVNLDTLKLTKTNMSKVFALWHKLKIQSDIIDLKSDTIQFSVTFTPSTSPRSLIGKSINDDRMDAEMLREQGNPRQPSELKKASRYYYAFTIDSNITTLTQNNLSDLLQKDFIDPRYTYSNNVRFNLKEFGIEASRNFLIKEFLDVISADGSSVNIQHILLLVDYMTRTGSITRISMTMVSKSMGTLGKITVANAMKELLTSAAFGVRDKISGVSASIMVGKLANIGTAYGEYKEYERALAKIRHKLKYGNFTISPSQFNRDVENMMSYDIGLETTSAEQPVNVPSIRATQYHLEETTVVRVNEENPAEFLTKTPISQNLPLPNILTSHLQNVITSMTEEPCVLPRADVVKIEPSIPSAVRTTSLSLIVGSIEPSISFALPIPSRDVSPDMPRTLSETIEAASEIVFA</sequence>
<reference evidence="8" key="1">
    <citation type="journal article" date="2019" name="MBio">
        <title>Virus Genomes from Deep Sea Sediments Expand the Ocean Megavirome and Support Independent Origins of Viral Gigantism.</title>
        <authorList>
            <person name="Backstrom D."/>
            <person name="Yutin N."/>
            <person name="Jorgensen S.L."/>
            <person name="Dharamshi J."/>
            <person name="Homa F."/>
            <person name="Zaremba-Niedwiedzka K."/>
            <person name="Spang A."/>
            <person name="Wolf Y.I."/>
            <person name="Koonin E.V."/>
            <person name="Ettema T.J."/>
        </authorList>
    </citation>
    <scope>NUCLEOTIDE SEQUENCE</scope>
</reference>
<evidence type="ECO:0000256" key="4">
    <source>
        <dbReference type="ARBA" id="ARBA00022695"/>
    </source>
</evidence>
<dbReference type="PANTHER" id="PTHR19376">
    <property type="entry name" value="DNA-DIRECTED RNA POLYMERASE"/>
    <property type="match status" value="1"/>
</dbReference>
<evidence type="ECO:0000256" key="1">
    <source>
        <dbReference type="ARBA" id="ARBA00012418"/>
    </source>
</evidence>
<dbReference type="EMBL" id="MK500498">
    <property type="protein sequence ID" value="QBK90809.1"/>
    <property type="molecule type" value="Genomic_DNA"/>
</dbReference>
<dbReference type="GO" id="GO:0003899">
    <property type="term" value="F:DNA-directed RNA polymerase activity"/>
    <property type="evidence" value="ECO:0007669"/>
    <property type="project" value="UniProtKB-EC"/>
</dbReference>
<proteinExistence type="predicted"/>
<evidence type="ECO:0000256" key="6">
    <source>
        <dbReference type="ARBA" id="ARBA00048552"/>
    </source>
</evidence>
<dbReference type="EC" id="2.7.7.6" evidence="1"/>
<keyword evidence="5" id="KW-0804">Transcription</keyword>
<dbReference type="GO" id="GO:0000428">
    <property type="term" value="C:DNA-directed RNA polymerase complex"/>
    <property type="evidence" value="ECO:0007669"/>
    <property type="project" value="UniProtKB-KW"/>
</dbReference>
<name>A0A481Z6P7_9VIRU</name>
<dbReference type="Gene3D" id="1.10.150.390">
    <property type="match status" value="1"/>
</dbReference>
<dbReference type="InterPro" id="IPR045867">
    <property type="entry name" value="DNA-dir_RpoC_beta_prime"/>
</dbReference>
<keyword evidence="2 8" id="KW-0240">DNA-directed RNA polymerase</keyword>
<evidence type="ECO:0000259" key="7">
    <source>
        <dbReference type="Pfam" id="PF04998"/>
    </source>
</evidence>
<keyword evidence="4" id="KW-0548">Nucleotidyltransferase</keyword>
<organism evidence="8">
    <name type="scientific">Pithovirus LCPAC201</name>
    <dbReference type="NCBI Taxonomy" id="2506591"/>
    <lineage>
        <taxon>Viruses</taxon>
        <taxon>Pithoviruses</taxon>
    </lineage>
</organism>
<evidence type="ECO:0000256" key="2">
    <source>
        <dbReference type="ARBA" id="ARBA00022478"/>
    </source>
</evidence>